<evidence type="ECO:0000256" key="2">
    <source>
        <dbReference type="ARBA" id="ARBA00003522"/>
    </source>
</evidence>
<dbReference type="Gene3D" id="3.20.20.70">
    <property type="entry name" value="Aldolase class I"/>
    <property type="match status" value="1"/>
</dbReference>
<sequence length="434" mass="47056">MTALETPEDQRTLLERKTAEHPCFNGCGGKYARMHLPVAPACNIQCNYCVRKFDCPNESRPGVTTEVLSPEQARDKYLYAKERVPYLKVVGIAGPGDSLADWEKTRKTLRLIREADPEATFCLSTNGLLLSQCADELAALGATHVTVTLNAVSPEIGAKIYRHVTYQGVTYTGEAGAAILMANQLAGIKRVCDLGLICKVNIVMLKGINDTHIPQVVEQVKELGCYMTNIMQMIPVEGSAFAHMELTANKEIQAMRQACGETLLQMHHCRQCRADAVGTLGDDRSLELRGCGGKAAPRREDGSAPRPLLFAVASKGGLVVDQHFGHASEFYIFEVLGDEITFRERRGVAGQYCEGPDDCGEGGARNQEGLLSQIIKTVSDCAGVLCMRIGDAPRKSLTGQGIQVTVTYDRVDRAVLEATEQYRSGQAGAKAAAT</sequence>
<dbReference type="GO" id="GO:0051539">
    <property type="term" value="F:4 iron, 4 sulfur cluster binding"/>
    <property type="evidence" value="ECO:0007669"/>
    <property type="project" value="UniProtKB-KW"/>
</dbReference>
<keyword evidence="11" id="KW-0535">Nitrogen fixation</keyword>
<evidence type="ECO:0000256" key="12">
    <source>
        <dbReference type="ARBA" id="ARBA00023239"/>
    </source>
</evidence>
<comment type="cofactor">
    <cofactor evidence="1">
        <name>[4Fe-4S] cluster</name>
        <dbReference type="ChEBI" id="CHEBI:49883"/>
    </cofactor>
</comment>
<comment type="function">
    <text evidence="2">Involved in the biosynthesis of the iron-molybdenum cofactor (FeMo-co or M-cluster) found in the dinitrogenase enzyme of the nitrogenase complex in nitrogen-fixing microorganisms. NifB catalyzes the crucial step of radical SAM-dependent carbide insertion that occurs concomitant with the insertion of a 9th sulfur and the rearrangement/coupling of two [4Fe-4S] clusters into a [8Fe-9S-C] cluster, the precursor to the M-cluster.</text>
</comment>
<comment type="similarity">
    <text evidence="4">Belongs to the radical SAM superfamily. NifB family.</text>
</comment>
<evidence type="ECO:0000256" key="4">
    <source>
        <dbReference type="ARBA" id="ARBA00006804"/>
    </source>
</evidence>
<dbReference type="SFLD" id="SFLDF00281">
    <property type="entry name" value="FeMo_cofactor_biosynthesis_pro"/>
    <property type="match status" value="1"/>
</dbReference>
<dbReference type="Pfam" id="PF02579">
    <property type="entry name" value="Nitro_FeMo-Co"/>
    <property type="match status" value="1"/>
</dbReference>
<dbReference type="PANTHER" id="PTHR43787">
    <property type="entry name" value="FEMO COFACTOR BIOSYNTHESIS PROTEIN NIFB-RELATED"/>
    <property type="match status" value="1"/>
</dbReference>
<dbReference type="InterPro" id="IPR006638">
    <property type="entry name" value="Elp3/MiaA/NifB-like_rSAM"/>
</dbReference>
<dbReference type="InterPro" id="IPR058240">
    <property type="entry name" value="rSAM_sf"/>
</dbReference>
<dbReference type="SFLD" id="SFLDS00029">
    <property type="entry name" value="Radical_SAM"/>
    <property type="match status" value="1"/>
</dbReference>
<reference evidence="16" key="1">
    <citation type="submission" date="2019-08" db="EMBL/GenBank/DDBJ databases">
        <authorList>
            <person name="Kucharzyk K."/>
            <person name="Murdoch R.W."/>
            <person name="Higgins S."/>
            <person name="Loffler F."/>
        </authorList>
    </citation>
    <scope>NUCLEOTIDE SEQUENCE</scope>
</reference>
<comment type="pathway">
    <text evidence="3">Cofactor biosynthesis; Fe-Mo cofactor biosynthesis.</text>
</comment>
<dbReference type="PROSITE" id="PS01305">
    <property type="entry name" value="MOAA_NIFB_PQQE"/>
    <property type="match status" value="1"/>
</dbReference>
<keyword evidence="6" id="KW-0004">4Fe-4S</keyword>
<proteinExistence type="inferred from homology"/>
<dbReference type="SUPFAM" id="SSF53146">
    <property type="entry name" value="Nitrogenase accessory factor-like"/>
    <property type="match status" value="1"/>
</dbReference>
<dbReference type="PANTHER" id="PTHR43787:SF13">
    <property type="entry name" value="FEMO COFACTOR BIOSYNTHESIS PROTEIN NIFB"/>
    <property type="match status" value="1"/>
</dbReference>
<gene>
    <name evidence="16" type="primary">nifB_7</name>
    <name evidence="16" type="ORF">SDC9_91673</name>
</gene>
<evidence type="ECO:0000256" key="10">
    <source>
        <dbReference type="ARBA" id="ARBA00023014"/>
    </source>
</evidence>
<accession>A0A644ZX45</accession>
<dbReference type="SFLD" id="SFLDG01068">
    <property type="entry name" value="FeMo_cofactor_biosynthesis_pro"/>
    <property type="match status" value="1"/>
</dbReference>
<dbReference type="InterPro" id="IPR034165">
    <property type="entry name" value="NifB_C"/>
</dbReference>
<evidence type="ECO:0000256" key="3">
    <source>
        <dbReference type="ARBA" id="ARBA00005155"/>
    </source>
</evidence>
<evidence type="ECO:0000256" key="13">
    <source>
        <dbReference type="ARBA" id="ARBA00030926"/>
    </source>
</evidence>
<dbReference type="AlphaFoldDB" id="A0A644ZX45"/>
<keyword evidence="7" id="KW-0949">S-adenosyl-L-methionine</keyword>
<dbReference type="CDD" id="cd01335">
    <property type="entry name" value="Radical_SAM"/>
    <property type="match status" value="1"/>
</dbReference>
<evidence type="ECO:0000256" key="9">
    <source>
        <dbReference type="ARBA" id="ARBA00023004"/>
    </source>
</evidence>
<dbReference type="CDD" id="cd00852">
    <property type="entry name" value="NifB"/>
    <property type="match status" value="1"/>
</dbReference>
<evidence type="ECO:0000256" key="1">
    <source>
        <dbReference type="ARBA" id="ARBA00001966"/>
    </source>
</evidence>
<dbReference type="InterPro" id="IPR036105">
    <property type="entry name" value="DiNase_FeMo-co_biosyn_sf"/>
</dbReference>
<dbReference type="EMBL" id="VSSQ01010699">
    <property type="protein sequence ID" value="MPM44988.1"/>
    <property type="molecule type" value="Genomic_DNA"/>
</dbReference>
<keyword evidence="10" id="KW-0411">Iron-sulfur</keyword>
<dbReference type="UniPathway" id="UPA00782"/>
<dbReference type="InterPro" id="IPR013785">
    <property type="entry name" value="Aldolase_TIM"/>
</dbReference>
<keyword evidence="12 16" id="KW-0456">Lyase</keyword>
<dbReference type="PROSITE" id="PS51918">
    <property type="entry name" value="RADICAL_SAM"/>
    <property type="match status" value="1"/>
</dbReference>
<dbReference type="Gene3D" id="3.30.420.130">
    <property type="entry name" value="Dinitrogenase iron-molybdenum cofactor biosynthesis domain"/>
    <property type="match status" value="1"/>
</dbReference>
<evidence type="ECO:0000256" key="6">
    <source>
        <dbReference type="ARBA" id="ARBA00022485"/>
    </source>
</evidence>
<dbReference type="InterPro" id="IPR007197">
    <property type="entry name" value="rSAM"/>
</dbReference>
<dbReference type="GO" id="GO:0046872">
    <property type="term" value="F:metal ion binding"/>
    <property type="evidence" value="ECO:0007669"/>
    <property type="project" value="UniProtKB-KW"/>
</dbReference>
<dbReference type="GO" id="GO:0032324">
    <property type="term" value="P:molybdopterin cofactor biosynthetic process"/>
    <property type="evidence" value="ECO:0007669"/>
    <property type="project" value="UniProtKB-ARBA"/>
</dbReference>
<evidence type="ECO:0000313" key="16">
    <source>
        <dbReference type="EMBL" id="MPM44988.1"/>
    </source>
</evidence>
<evidence type="ECO:0000256" key="5">
    <source>
        <dbReference type="ARBA" id="ARBA00021702"/>
    </source>
</evidence>
<organism evidence="16">
    <name type="scientific">bioreactor metagenome</name>
    <dbReference type="NCBI Taxonomy" id="1076179"/>
    <lineage>
        <taxon>unclassified sequences</taxon>
        <taxon>metagenomes</taxon>
        <taxon>ecological metagenomes</taxon>
    </lineage>
</organism>
<dbReference type="SMART" id="SM00729">
    <property type="entry name" value="Elp3"/>
    <property type="match status" value="1"/>
</dbReference>
<protein>
    <recommendedName>
        <fullName evidence="5">FeMo cofactor biosynthesis protein NifB</fullName>
    </recommendedName>
    <alternativeName>
        <fullName evidence="14">Nitrogenase cofactor maturase NifB</fullName>
    </alternativeName>
    <alternativeName>
        <fullName evidence="13">Radical SAM assemblase NifB</fullName>
    </alternativeName>
</protein>
<dbReference type="SUPFAM" id="SSF102114">
    <property type="entry name" value="Radical SAM enzymes"/>
    <property type="match status" value="1"/>
</dbReference>
<dbReference type="Pfam" id="PF04055">
    <property type="entry name" value="Radical_SAM"/>
    <property type="match status" value="1"/>
</dbReference>
<dbReference type="InterPro" id="IPR003731">
    <property type="entry name" value="Di-Nase_FeMo-co_biosynth"/>
</dbReference>
<evidence type="ECO:0000256" key="7">
    <source>
        <dbReference type="ARBA" id="ARBA00022691"/>
    </source>
</evidence>
<dbReference type="SFLD" id="SFLDG01067">
    <property type="entry name" value="SPASM/twitch_domain_containing"/>
    <property type="match status" value="1"/>
</dbReference>
<evidence type="ECO:0000259" key="15">
    <source>
        <dbReference type="PROSITE" id="PS51918"/>
    </source>
</evidence>
<keyword evidence="9" id="KW-0408">Iron</keyword>
<keyword evidence="8" id="KW-0479">Metal-binding</keyword>
<dbReference type="InterPro" id="IPR000385">
    <property type="entry name" value="MoaA_NifB_PqqE_Fe-S-bd_CS"/>
</dbReference>
<evidence type="ECO:0000256" key="8">
    <source>
        <dbReference type="ARBA" id="ARBA00022723"/>
    </source>
</evidence>
<evidence type="ECO:0000256" key="14">
    <source>
        <dbReference type="ARBA" id="ARBA00032102"/>
    </source>
</evidence>
<evidence type="ECO:0000256" key="11">
    <source>
        <dbReference type="ARBA" id="ARBA00023231"/>
    </source>
</evidence>
<feature type="domain" description="Radical SAM core" evidence="15">
    <location>
        <begin position="28"/>
        <end position="270"/>
    </location>
</feature>
<dbReference type="GO" id="GO:0016829">
    <property type="term" value="F:lyase activity"/>
    <property type="evidence" value="ECO:0007669"/>
    <property type="project" value="UniProtKB-KW"/>
</dbReference>
<comment type="caution">
    <text evidence="16">The sequence shown here is derived from an EMBL/GenBank/DDBJ whole genome shotgun (WGS) entry which is preliminary data.</text>
</comment>
<name>A0A644ZX45_9ZZZZ</name>